<accession>A0A0A3IIL0</accession>
<dbReference type="AlphaFoldDB" id="A0A0A3IIL0"/>
<organism evidence="2 3">
    <name type="scientific">Lysinibacillus odysseyi 34hs-1 = NBRC 100172</name>
    <dbReference type="NCBI Taxonomy" id="1220589"/>
    <lineage>
        <taxon>Bacteria</taxon>
        <taxon>Bacillati</taxon>
        <taxon>Bacillota</taxon>
        <taxon>Bacilli</taxon>
        <taxon>Bacillales</taxon>
        <taxon>Bacillaceae</taxon>
        <taxon>Lysinibacillus</taxon>
    </lineage>
</organism>
<gene>
    <name evidence="2" type="ORF">CD32_13505</name>
</gene>
<reference evidence="2 3" key="1">
    <citation type="submission" date="2014-02" db="EMBL/GenBank/DDBJ databases">
        <title>Draft genome sequence of Lysinibacillus odysseyi NBRC 100172.</title>
        <authorList>
            <person name="Zhang F."/>
            <person name="Wang G."/>
            <person name="Zhang L."/>
        </authorList>
    </citation>
    <scope>NUCLEOTIDE SEQUENCE [LARGE SCALE GENOMIC DNA]</scope>
    <source>
        <strain evidence="2 3">NBRC 100172</strain>
    </source>
</reference>
<keyword evidence="1" id="KW-1133">Transmembrane helix</keyword>
<evidence type="ECO:0000313" key="3">
    <source>
        <dbReference type="Proteomes" id="UP000030437"/>
    </source>
</evidence>
<protein>
    <submittedName>
        <fullName evidence="2">Uncharacterized protein</fullName>
    </submittedName>
</protein>
<evidence type="ECO:0000256" key="1">
    <source>
        <dbReference type="SAM" id="Phobius"/>
    </source>
</evidence>
<keyword evidence="1" id="KW-0812">Transmembrane</keyword>
<keyword evidence="1" id="KW-0472">Membrane</keyword>
<dbReference type="STRING" id="1220589.CD32_13505"/>
<proteinExistence type="predicted"/>
<name>A0A0A3IIL0_9BACI</name>
<feature type="transmembrane region" description="Helical" evidence="1">
    <location>
        <begin position="7"/>
        <end position="23"/>
    </location>
</feature>
<sequence length="751" mass="84271">MRAVSLGNLLFFIPVIVLSYFLWGDYKEYIDEYQPSFEKVYMLDGGKQLIGLAKHPVGEQYDVYFFNTDKETLIGDTTVHTDFIAGLGPAAYQQDGIIIPTYDDSYGLQINYFHSTGMVEELAQGTMHLKSSWSSNVYSWRGRLIVAGETPENALFIAQVKDGKLDKVNLGEQDLLPARPVRIDEVHGSFKNDKAVPLFSVALKDDRTALVSGILDGNGAVSVLLQNDDEGTFAAEDRAGAQFAKVFGFNNGKLVRENGNYPEEASFYNANENHWENPVPTPKPVYQARVFLLNDEEVLIAGSTAEDELEGTVTGYVFNEKSGEFQDANALLEQLSYENLKNDETEFYKQSGSDILYYRGGDITAGFLDMEIQQAKVLSSTQVEEWMLTEVENKVSIQSFWNYIKQGGALVINWAIWVFITLVSFIGLAFAPRLYANASKKKIRDGQHIQGRIKNMEESGLYVNERPQVRFTVQFEDEGQMKEVEIKQVISYLNPIQIGDTVMISYNRKKHKAVFITEEDLKHASQDSKQALIKDAVLTRIERYGSVNRGQALQLHFTAEGRVYTIPVVQSFGFEYRTGERANLILIQGMARILSYGTMNIEKASDQISLQGEVIHVQKMPIVIDKKQLMLLEVIISSGTDRIRKVNGLFVPENMTVNVGTVIPVAMKKEDLQKETRLLQGKQGAAKVLSVHFNGTHGERPVAAITVEKDGVTYHIKQTIEPVYGVAVGDELWIAYDEGTREAMIINYSSK</sequence>
<comment type="caution">
    <text evidence="2">The sequence shown here is derived from an EMBL/GenBank/DDBJ whole genome shotgun (WGS) entry which is preliminary data.</text>
</comment>
<dbReference type="Proteomes" id="UP000030437">
    <property type="component" value="Unassembled WGS sequence"/>
</dbReference>
<keyword evidence="3" id="KW-1185">Reference proteome</keyword>
<dbReference type="eggNOG" id="ENOG5033RY8">
    <property type="taxonomic scope" value="Bacteria"/>
</dbReference>
<dbReference type="EMBL" id="JPVP01000056">
    <property type="protein sequence ID" value="KGR84579.1"/>
    <property type="molecule type" value="Genomic_DNA"/>
</dbReference>
<feature type="transmembrane region" description="Helical" evidence="1">
    <location>
        <begin position="414"/>
        <end position="435"/>
    </location>
</feature>
<evidence type="ECO:0000313" key="2">
    <source>
        <dbReference type="EMBL" id="KGR84579.1"/>
    </source>
</evidence>